<dbReference type="Gene3D" id="3.30.70.270">
    <property type="match status" value="2"/>
</dbReference>
<dbReference type="InterPro" id="IPR043502">
    <property type="entry name" value="DNA/RNA_pol_sf"/>
</dbReference>
<dbReference type="PANTHER" id="PTHR37984">
    <property type="entry name" value="PROTEIN CBG26694"/>
    <property type="match status" value="1"/>
</dbReference>
<dbReference type="EC" id="2.7.7.49" evidence="1"/>
<sequence length="922" mass="106787">MDITPGEVVCQEQFFFSRDPKKYPSYPIPSNLESTAIEIAEQWVKAGVLKRGTATLNHPTMLVKKPNGSYRLVSDLRKINDITKKLDIRQKPVMETIMEMKPFYYCSRIDLKSAYAQFMLHENNRNDFGLTVGSRNYVYLTLPMGAKNSSNLLHIEMQKIFTDLIKSKELILYHDDALLLTNDEDPEIHMNLLRRFFALMRRFKLKASFSKSSFFLKQVEFLSFTIDKDGWKPSQSSITKILNIKVPKTKKQLLRFLLATNYFRSCIKNYSQRSAKLFALTTGKKNSNINLIGENLEIYKNIVDELINPQKLNFGDCNKKYYLHTDSSETGLGGCLTQMVDIDGHEVEKPLAFYSMKLPYSARKRHSTYLELKAIVACLKHWSYILINCKKGIEIICDHKPLTTIKNTATEGRFIELLNYLAEYDAEITYRKGEDNVVPDWLSRLHEYEEELKKDDEVDIQMVNYTQLENQLHTYAATKKRKRGRPRKVKEPEVIDKNSEFKLLQILTNQNTILNTEELKEHQEKDETIQKALSTGFHLDYPVRKIDGVVKIKINDNKNVKSGGSNHFQKEENEGFVCFIPKSLSNKIISLLHENGHFSYIKTRAMLRQLAYCEKMSMNIRKVLDNCIICARRNVAPTNQPSAKVTSYAEYPMDSLSLDLLCPAKSDDGFKYVMNVQDNCTRYLWCIPLKSKSSKEILNELLRWVMLPFGMTKSLRTDGDGMFSSDNFITECKELGINVIKSTPRDSQSNSLIERTFRTTSAIIYKISCNNNISWSKTLPLVANYMNTSKTGNMTYSPYEKLFLQQPHNQITRYLQSNIKYVDRNQDLHELMNVAAYIRHLDNEYSEEIKSRINEKAKIKNVIYKPGDKFMYKKNLEGKFNNLYQGPFIVLKDLDTKVTFKAKNGKILTASKAKIKRFYGDV</sequence>
<dbReference type="CDD" id="cd09274">
    <property type="entry name" value="RNase_HI_RT_Ty3"/>
    <property type="match status" value="1"/>
</dbReference>
<dbReference type="Gene3D" id="3.10.10.10">
    <property type="entry name" value="HIV Type 1 Reverse Transcriptase, subunit A, domain 1"/>
    <property type="match status" value="1"/>
</dbReference>
<dbReference type="PROSITE" id="PS50878">
    <property type="entry name" value="RT_POL"/>
    <property type="match status" value="1"/>
</dbReference>
<dbReference type="SUPFAM" id="SSF56672">
    <property type="entry name" value="DNA/RNA polymerases"/>
    <property type="match status" value="1"/>
</dbReference>
<keyword evidence="5" id="KW-0255">Endonuclease</keyword>
<dbReference type="Pfam" id="PF17921">
    <property type="entry name" value="Integrase_H2C2"/>
    <property type="match status" value="1"/>
</dbReference>
<feature type="domain" description="Integrase catalytic" evidence="9">
    <location>
        <begin position="648"/>
        <end position="806"/>
    </location>
</feature>
<dbReference type="Proteomes" id="UP000035680">
    <property type="component" value="Unassembled WGS sequence"/>
</dbReference>
<keyword evidence="7" id="KW-0695">RNA-directed DNA polymerase</keyword>
<dbReference type="InterPro" id="IPR041373">
    <property type="entry name" value="RT_RNaseH"/>
</dbReference>
<dbReference type="InterPro" id="IPR012337">
    <property type="entry name" value="RNaseH-like_sf"/>
</dbReference>
<dbReference type="Pfam" id="PF00078">
    <property type="entry name" value="RVT_1"/>
    <property type="match status" value="1"/>
</dbReference>
<evidence type="ECO:0000259" key="9">
    <source>
        <dbReference type="PROSITE" id="PS50994"/>
    </source>
</evidence>
<evidence type="ECO:0000256" key="5">
    <source>
        <dbReference type="ARBA" id="ARBA00022759"/>
    </source>
</evidence>
<dbReference type="STRING" id="75913.A0A0K0FRP0"/>
<dbReference type="AlphaFoldDB" id="A0A0K0FRP0"/>
<reference evidence="10" key="1">
    <citation type="submission" date="2014-07" db="EMBL/GenBank/DDBJ databases">
        <authorList>
            <person name="Martin A.A"/>
            <person name="De Silva N."/>
        </authorList>
    </citation>
    <scope>NUCLEOTIDE SEQUENCE</scope>
</reference>
<organism evidence="10 11">
    <name type="scientific">Strongyloides venezuelensis</name>
    <name type="common">Threadworm</name>
    <dbReference type="NCBI Taxonomy" id="75913"/>
    <lineage>
        <taxon>Eukaryota</taxon>
        <taxon>Metazoa</taxon>
        <taxon>Ecdysozoa</taxon>
        <taxon>Nematoda</taxon>
        <taxon>Chromadorea</taxon>
        <taxon>Rhabditida</taxon>
        <taxon>Tylenchina</taxon>
        <taxon>Panagrolaimomorpha</taxon>
        <taxon>Strongyloidoidea</taxon>
        <taxon>Strongyloididae</taxon>
        <taxon>Strongyloides</taxon>
    </lineage>
</organism>
<evidence type="ECO:0000256" key="3">
    <source>
        <dbReference type="ARBA" id="ARBA00022695"/>
    </source>
</evidence>
<dbReference type="CDD" id="cd01647">
    <property type="entry name" value="RT_LTR"/>
    <property type="match status" value="1"/>
</dbReference>
<evidence type="ECO:0000256" key="1">
    <source>
        <dbReference type="ARBA" id="ARBA00012493"/>
    </source>
</evidence>
<dbReference type="InterPro" id="IPR001584">
    <property type="entry name" value="Integrase_cat-core"/>
</dbReference>
<reference evidence="11" key="2">
    <citation type="submission" date="2015-08" db="UniProtKB">
        <authorList>
            <consortium name="WormBaseParasite"/>
        </authorList>
    </citation>
    <scope>IDENTIFICATION</scope>
</reference>
<name>A0A0K0FRP0_STRVS</name>
<dbReference type="GO" id="GO:0042575">
    <property type="term" value="C:DNA polymerase complex"/>
    <property type="evidence" value="ECO:0007669"/>
    <property type="project" value="UniProtKB-ARBA"/>
</dbReference>
<dbReference type="GO" id="GO:0003964">
    <property type="term" value="F:RNA-directed DNA polymerase activity"/>
    <property type="evidence" value="ECO:0007669"/>
    <property type="project" value="UniProtKB-KW"/>
</dbReference>
<dbReference type="Gene3D" id="1.10.340.70">
    <property type="match status" value="1"/>
</dbReference>
<evidence type="ECO:0000256" key="7">
    <source>
        <dbReference type="ARBA" id="ARBA00022918"/>
    </source>
</evidence>
<evidence type="ECO:0000313" key="11">
    <source>
        <dbReference type="WBParaSite" id="SVE_1274100.1"/>
    </source>
</evidence>
<keyword evidence="3" id="KW-0548">Nucleotidyltransferase</keyword>
<proteinExistence type="predicted"/>
<keyword evidence="2" id="KW-0808">Transferase</keyword>
<dbReference type="InterPro" id="IPR000477">
    <property type="entry name" value="RT_dom"/>
</dbReference>
<dbReference type="InterPro" id="IPR041588">
    <property type="entry name" value="Integrase_H2C2"/>
</dbReference>
<dbReference type="InterPro" id="IPR036397">
    <property type="entry name" value="RNaseH_sf"/>
</dbReference>
<dbReference type="WBParaSite" id="SVE_1274100.1">
    <property type="protein sequence ID" value="SVE_1274100.1"/>
    <property type="gene ID" value="SVE_1274100"/>
</dbReference>
<dbReference type="InterPro" id="IPR050951">
    <property type="entry name" value="Retrovirus_Pol_polyprotein"/>
</dbReference>
<dbReference type="GO" id="GO:0016787">
    <property type="term" value="F:hydrolase activity"/>
    <property type="evidence" value="ECO:0007669"/>
    <property type="project" value="UniProtKB-KW"/>
</dbReference>
<dbReference type="PROSITE" id="PS50994">
    <property type="entry name" value="INTEGRASE"/>
    <property type="match status" value="1"/>
</dbReference>
<accession>A0A0K0FRP0</accession>
<dbReference type="Pfam" id="PF17917">
    <property type="entry name" value="RT_RNaseH"/>
    <property type="match status" value="1"/>
</dbReference>
<protein>
    <recommendedName>
        <fullName evidence="1">RNA-directed DNA polymerase</fullName>
        <ecNumber evidence="1">2.7.7.49</ecNumber>
    </recommendedName>
</protein>
<keyword evidence="4" id="KW-0540">Nuclease</keyword>
<feature type="domain" description="Reverse transcriptase" evidence="8">
    <location>
        <begin position="44"/>
        <end position="226"/>
    </location>
</feature>
<keyword evidence="10" id="KW-1185">Reference proteome</keyword>
<evidence type="ECO:0000256" key="4">
    <source>
        <dbReference type="ARBA" id="ARBA00022722"/>
    </source>
</evidence>
<dbReference type="GO" id="GO:0003676">
    <property type="term" value="F:nucleic acid binding"/>
    <property type="evidence" value="ECO:0007669"/>
    <property type="project" value="InterPro"/>
</dbReference>
<dbReference type="SUPFAM" id="SSF53098">
    <property type="entry name" value="Ribonuclease H-like"/>
    <property type="match status" value="1"/>
</dbReference>
<dbReference type="GO" id="GO:0015074">
    <property type="term" value="P:DNA integration"/>
    <property type="evidence" value="ECO:0007669"/>
    <property type="project" value="InterPro"/>
</dbReference>
<dbReference type="Gene3D" id="3.30.420.10">
    <property type="entry name" value="Ribonuclease H-like superfamily/Ribonuclease H"/>
    <property type="match status" value="1"/>
</dbReference>
<evidence type="ECO:0000256" key="2">
    <source>
        <dbReference type="ARBA" id="ARBA00022679"/>
    </source>
</evidence>
<dbReference type="GO" id="GO:0004519">
    <property type="term" value="F:endonuclease activity"/>
    <property type="evidence" value="ECO:0007669"/>
    <property type="project" value="UniProtKB-KW"/>
</dbReference>
<evidence type="ECO:0000256" key="6">
    <source>
        <dbReference type="ARBA" id="ARBA00022801"/>
    </source>
</evidence>
<evidence type="ECO:0000313" key="10">
    <source>
        <dbReference type="Proteomes" id="UP000035680"/>
    </source>
</evidence>
<dbReference type="InterPro" id="IPR043128">
    <property type="entry name" value="Rev_trsase/Diguanyl_cyclase"/>
</dbReference>
<dbReference type="PANTHER" id="PTHR37984:SF5">
    <property type="entry name" value="PROTEIN NYNRIN-LIKE"/>
    <property type="match status" value="1"/>
</dbReference>
<keyword evidence="6" id="KW-0378">Hydrolase</keyword>
<evidence type="ECO:0000259" key="8">
    <source>
        <dbReference type="PROSITE" id="PS50878"/>
    </source>
</evidence>